<name>A0A7Z9BWJ6_9CYAN</name>
<feature type="transmembrane region" description="Helical" evidence="6">
    <location>
        <begin position="21"/>
        <end position="45"/>
    </location>
</feature>
<dbReference type="NCBIfam" id="TIGR02532">
    <property type="entry name" value="IV_pilin_GFxxxE"/>
    <property type="match status" value="1"/>
</dbReference>
<evidence type="ECO:0000256" key="3">
    <source>
        <dbReference type="ARBA" id="ARBA00022692"/>
    </source>
</evidence>
<evidence type="ECO:0000313" key="7">
    <source>
        <dbReference type="EMBL" id="VXD24078.1"/>
    </source>
</evidence>
<dbReference type="Gene3D" id="3.30.700.10">
    <property type="entry name" value="Glycoprotein, Type 4 Pilin"/>
    <property type="match status" value="1"/>
</dbReference>
<sequence length="163" mass="18307">MKTLFCLGAFRRHSKFSEQGFTLIELLVVIIIIGILSSISLPSFLRLINLAKSTEGKTTISSVSKKQEAFHTEHNEFTSSFPDLGADIKTETENYSFYVFVDNDTFNGAIHIAKSKQKFVESYLQIMYWKNNQLQKCSPVSVDLSFPAGVIVQAVANPKQFCP</sequence>
<keyword evidence="8" id="KW-1185">Reference proteome</keyword>
<dbReference type="PANTHER" id="PTHR30093">
    <property type="entry name" value="GENERAL SECRETION PATHWAY PROTEIN G"/>
    <property type="match status" value="1"/>
</dbReference>
<evidence type="ECO:0000256" key="4">
    <source>
        <dbReference type="ARBA" id="ARBA00022989"/>
    </source>
</evidence>
<dbReference type="PROSITE" id="PS00409">
    <property type="entry name" value="PROKAR_NTER_METHYL"/>
    <property type="match status" value="1"/>
</dbReference>
<evidence type="ECO:0000256" key="2">
    <source>
        <dbReference type="ARBA" id="ARBA00022481"/>
    </source>
</evidence>
<evidence type="ECO:0000256" key="5">
    <source>
        <dbReference type="ARBA" id="ARBA00023136"/>
    </source>
</evidence>
<dbReference type="InterPro" id="IPR045584">
    <property type="entry name" value="Pilin-like"/>
</dbReference>
<dbReference type="InterPro" id="IPR012902">
    <property type="entry name" value="N_methyl_site"/>
</dbReference>
<comment type="caution">
    <text evidence="7">The sequence shown here is derived from an EMBL/GenBank/DDBJ whole genome shotgun (WGS) entry which is preliminary data.</text>
</comment>
<accession>A0A7Z9BWJ6</accession>
<dbReference type="Pfam" id="PF16734">
    <property type="entry name" value="Pilin_GH"/>
    <property type="match status" value="1"/>
</dbReference>
<reference evidence="7" key="1">
    <citation type="submission" date="2019-10" db="EMBL/GenBank/DDBJ databases">
        <authorList>
            <consortium name="Genoscope - CEA"/>
            <person name="William W."/>
        </authorList>
    </citation>
    <scope>NUCLEOTIDE SEQUENCE [LARGE SCALE GENOMIC DNA]</scope>
    <source>
        <strain evidence="7">BBR_PRJEB10992</strain>
    </source>
</reference>
<proteinExistence type="predicted"/>
<protein>
    <submittedName>
        <fullName evidence="7">Secretion pathway protein</fullName>
    </submittedName>
</protein>
<dbReference type="EMBL" id="CZCU02000156">
    <property type="protein sequence ID" value="VXD24078.1"/>
    <property type="molecule type" value="Genomic_DNA"/>
</dbReference>
<dbReference type="GO" id="GO:0016020">
    <property type="term" value="C:membrane"/>
    <property type="evidence" value="ECO:0007669"/>
    <property type="project" value="UniProtKB-SubCell"/>
</dbReference>
<dbReference type="Proteomes" id="UP000184550">
    <property type="component" value="Unassembled WGS sequence"/>
</dbReference>
<gene>
    <name evidence="7" type="ORF">PL8927_790174</name>
</gene>
<dbReference type="AlphaFoldDB" id="A0A7Z9BWJ6"/>
<comment type="subcellular location">
    <subcellularLocation>
        <location evidence="1">Membrane</location>
        <topology evidence="1">Single-pass membrane protein</topology>
    </subcellularLocation>
</comment>
<keyword evidence="5 6" id="KW-0472">Membrane</keyword>
<evidence type="ECO:0000313" key="8">
    <source>
        <dbReference type="Proteomes" id="UP000184550"/>
    </source>
</evidence>
<evidence type="ECO:0000256" key="6">
    <source>
        <dbReference type="SAM" id="Phobius"/>
    </source>
</evidence>
<dbReference type="RefSeq" id="WP_083625823.1">
    <property type="nucleotide sequence ID" value="NZ_LR734880.1"/>
</dbReference>
<dbReference type="PANTHER" id="PTHR30093:SF44">
    <property type="entry name" value="TYPE II SECRETION SYSTEM CORE PROTEIN G"/>
    <property type="match status" value="1"/>
</dbReference>
<dbReference type="OrthoDB" id="9857209at2"/>
<dbReference type="SUPFAM" id="SSF54523">
    <property type="entry name" value="Pili subunits"/>
    <property type="match status" value="1"/>
</dbReference>
<dbReference type="InterPro" id="IPR031975">
    <property type="entry name" value="Pilin_GH"/>
</dbReference>
<evidence type="ECO:0000256" key="1">
    <source>
        <dbReference type="ARBA" id="ARBA00004167"/>
    </source>
</evidence>
<dbReference type="Pfam" id="PF07963">
    <property type="entry name" value="N_methyl"/>
    <property type="match status" value="1"/>
</dbReference>
<keyword evidence="3 6" id="KW-0812">Transmembrane</keyword>
<keyword evidence="4 6" id="KW-1133">Transmembrane helix</keyword>
<keyword evidence="2" id="KW-0488">Methylation</keyword>
<organism evidence="7 8">
    <name type="scientific">Planktothrix serta PCC 8927</name>
    <dbReference type="NCBI Taxonomy" id="671068"/>
    <lineage>
        <taxon>Bacteria</taxon>
        <taxon>Bacillati</taxon>
        <taxon>Cyanobacteriota</taxon>
        <taxon>Cyanophyceae</taxon>
        <taxon>Oscillatoriophycideae</taxon>
        <taxon>Oscillatoriales</taxon>
        <taxon>Microcoleaceae</taxon>
        <taxon>Planktothrix</taxon>
    </lineage>
</organism>